<evidence type="ECO:0000256" key="1">
    <source>
        <dbReference type="ARBA" id="ARBA00004127"/>
    </source>
</evidence>
<name>A0A4D6KGB1_9EURY</name>
<evidence type="ECO:0000313" key="16">
    <source>
        <dbReference type="Proteomes" id="UP000297053"/>
    </source>
</evidence>
<feature type="transmembrane region" description="Helical" evidence="10">
    <location>
        <begin position="248"/>
        <end position="266"/>
    </location>
</feature>
<dbReference type="GeneID" id="42179748"/>
<dbReference type="NCBIfam" id="TIGR00967">
    <property type="entry name" value="3a0501s007"/>
    <property type="match status" value="1"/>
</dbReference>
<evidence type="ECO:0000256" key="9">
    <source>
        <dbReference type="ARBA" id="ARBA00023136"/>
    </source>
</evidence>
<evidence type="ECO:0000259" key="14">
    <source>
        <dbReference type="Pfam" id="PF10559"/>
    </source>
</evidence>
<organism evidence="15 16">
    <name type="scientific">Halomicrobium mukohataei</name>
    <dbReference type="NCBI Taxonomy" id="57705"/>
    <lineage>
        <taxon>Archaea</taxon>
        <taxon>Methanobacteriati</taxon>
        <taxon>Methanobacteriota</taxon>
        <taxon>Stenosarchaea group</taxon>
        <taxon>Halobacteria</taxon>
        <taxon>Halobacteriales</taxon>
        <taxon>Haloarculaceae</taxon>
        <taxon>Halomicrobium</taxon>
    </lineage>
</organism>
<evidence type="ECO:0000256" key="3">
    <source>
        <dbReference type="ARBA" id="ARBA00022448"/>
    </source>
</evidence>
<keyword evidence="8 10" id="KW-0811">Translocation</keyword>
<feature type="transmembrane region" description="Helical" evidence="10">
    <location>
        <begin position="118"/>
        <end position="138"/>
    </location>
</feature>
<dbReference type="GO" id="GO:0006605">
    <property type="term" value="P:protein targeting"/>
    <property type="evidence" value="ECO:0007669"/>
    <property type="project" value="UniProtKB-UniRule"/>
</dbReference>
<dbReference type="InterPro" id="IPR002208">
    <property type="entry name" value="SecY/SEC61-alpha"/>
</dbReference>
<dbReference type="GO" id="GO:0065002">
    <property type="term" value="P:intracellular protein transmembrane transport"/>
    <property type="evidence" value="ECO:0007669"/>
    <property type="project" value="UniProtKB-UniRule"/>
</dbReference>
<dbReference type="Gene3D" id="1.10.3370.10">
    <property type="entry name" value="SecY subunit domain"/>
    <property type="match status" value="1"/>
</dbReference>
<dbReference type="GO" id="GO:0005886">
    <property type="term" value="C:plasma membrane"/>
    <property type="evidence" value="ECO:0007669"/>
    <property type="project" value="UniProtKB-SubCell"/>
</dbReference>
<feature type="transmembrane region" description="Helical" evidence="10">
    <location>
        <begin position="30"/>
        <end position="54"/>
    </location>
</feature>
<keyword evidence="5 10" id="KW-0812">Transmembrane</keyword>
<dbReference type="KEGG" id="halz:E5139_12375"/>
<keyword evidence="7 10" id="KW-1133">Transmembrane helix</keyword>
<dbReference type="SUPFAM" id="SSF103491">
    <property type="entry name" value="Preprotein translocase SecY subunit"/>
    <property type="match status" value="1"/>
</dbReference>
<dbReference type="InterPro" id="IPR026593">
    <property type="entry name" value="SecY"/>
</dbReference>
<dbReference type="InterPro" id="IPR019561">
    <property type="entry name" value="Translocon_Sec61/SecY_plug_dom"/>
</dbReference>
<evidence type="ECO:0000256" key="11">
    <source>
        <dbReference type="RuleBase" id="RU000537"/>
    </source>
</evidence>
<dbReference type="OMA" id="PMMRQMF"/>
<keyword evidence="3 10" id="KW-0813">Transport</keyword>
<dbReference type="Pfam" id="PF00344">
    <property type="entry name" value="SecY"/>
    <property type="match status" value="1"/>
</dbReference>
<protein>
    <recommendedName>
        <fullName evidence="10 11">Protein translocase subunit SecY</fullName>
    </recommendedName>
    <alternativeName>
        <fullName evidence="10">Protein transport protein SEC61 subunit alpha homolog</fullName>
    </alternativeName>
</protein>
<accession>A0A4D6KGB1</accession>
<comment type="subcellular location">
    <subcellularLocation>
        <location evidence="10">Cell membrane</location>
        <topology evidence="10">Multi-pass membrane protein</topology>
    </subcellularLocation>
    <subcellularLocation>
        <location evidence="1">Endomembrane system</location>
        <topology evidence="1">Multi-pass membrane protein</topology>
    </subcellularLocation>
    <subcellularLocation>
        <location evidence="12">Membrane</location>
        <topology evidence="12">Multi-pass membrane protein</topology>
    </subcellularLocation>
</comment>
<feature type="transmembrane region" description="Helical" evidence="10">
    <location>
        <begin position="287"/>
        <end position="305"/>
    </location>
</feature>
<dbReference type="PROSITE" id="PS00756">
    <property type="entry name" value="SECY_2"/>
    <property type="match status" value="1"/>
</dbReference>
<reference evidence="15 16" key="1">
    <citation type="submission" date="2019-04" db="EMBL/GenBank/DDBJ databases">
        <title>Complete genome sequence of Arthrobacter sp. ZXY-2 associated with effective atrazine degradation and salt adaptation.</title>
        <authorList>
            <person name="Zhao X."/>
        </authorList>
    </citation>
    <scope>NUCLEOTIDE SEQUENCE [LARGE SCALE GENOMIC DNA]</scope>
    <source>
        <strain evidence="16">ZP60</strain>
    </source>
</reference>
<dbReference type="EMBL" id="CP039375">
    <property type="protein sequence ID" value="QCD66402.1"/>
    <property type="molecule type" value="Genomic_DNA"/>
</dbReference>
<dbReference type="NCBIfam" id="NF006341">
    <property type="entry name" value="PRK08568.1-5"/>
    <property type="match status" value="1"/>
</dbReference>
<dbReference type="PIRSF" id="PIRSF004557">
    <property type="entry name" value="SecY"/>
    <property type="match status" value="1"/>
</dbReference>
<dbReference type="PANTHER" id="PTHR10906">
    <property type="entry name" value="SECY/SEC61-ALPHA FAMILY MEMBER"/>
    <property type="match status" value="1"/>
</dbReference>
<dbReference type="InterPro" id="IPR023201">
    <property type="entry name" value="SecY_dom_sf"/>
</dbReference>
<feature type="transmembrane region" description="Helical" evidence="10">
    <location>
        <begin position="185"/>
        <end position="208"/>
    </location>
</feature>
<feature type="transmembrane region" description="Helical" evidence="10">
    <location>
        <begin position="383"/>
        <end position="402"/>
    </location>
</feature>
<comment type="similarity">
    <text evidence="2 10 13">Belongs to the SecY/SEC61-alpha family.</text>
</comment>
<dbReference type="RefSeq" id="WP_015762807.1">
    <property type="nucleotide sequence ID" value="NZ_CP039375.1"/>
</dbReference>
<proteinExistence type="inferred from homology"/>
<gene>
    <name evidence="10 15" type="primary">secY</name>
    <name evidence="15" type="ORF">E5139_12375</name>
</gene>
<keyword evidence="9 10" id="KW-0472">Membrane</keyword>
<dbReference type="Pfam" id="PF10559">
    <property type="entry name" value="Plug_translocon"/>
    <property type="match status" value="1"/>
</dbReference>
<sequence length="504" mass="54363">MSWKDTAEPVLVRMPAVRRPEGHVPFKRKLAWTAGVLVLYFFLTNVMLFGLDIGSDSAPLGRFSSILASGQGSIMQLGIGPIVTASIVLQLLGGADLLGLDTQNNPRDQILYQGLQKLLVLVMIFLTGLPMVFAGGFLPPTSVNLFGMNLSAGATSWLIFAQIAVGGILILYMDEIISKWGVGSGIGLFIIAGVSQQLIGGLFAHPIFGSPQGELGFFPTWFQIITGNIPIGPVLQADGLQELLIGEGQVIALLTTLLIFVVVVYAESVRVEIPLSNARVKGARGRFPVKLIYASVLPMILVRALQANIQFLGRILVSQTGQNGVISLFGMELPWLGVYSISQGSPASPTGGLFYYLSPIYAPQDWMWWAYSTQDPLNVLLRVGVDLTFMIVGGAIFAIFWVETTDMGPEATAKQIHNSGMQIPGFRQNVGVVEKVLERYIPQVTVIGGALVGLLAVMANMLGTVGGVSGTGLLLTVSITYKLYEEIAEEQLMEMHPMMRQMFG</sequence>
<evidence type="ECO:0000256" key="2">
    <source>
        <dbReference type="ARBA" id="ARBA00005751"/>
    </source>
</evidence>
<comment type="caution">
    <text evidence="10">Lacks conserved residue(s) required for the propagation of feature annotation.</text>
</comment>
<comment type="function">
    <text evidence="10 11">The central subunit of the protein translocation channel SecYEG. Consists of two halves formed by TMs 1-5 and 6-10. These two domains form a lateral gate at the front which open onto the bilayer between TMs 2 and 7, and are clamped together by SecE at the back. The channel is closed by both a pore ring composed of hydrophobic SecY resides and a short helix (helix 2A) on the extracellular side of the membrane which forms a plug. The plug probably moves laterally to allow the channel to open. The ring and the pore may move independently.</text>
</comment>
<feature type="transmembrane region" description="Helical" evidence="10">
    <location>
        <begin position="74"/>
        <end position="98"/>
    </location>
</feature>
<dbReference type="InterPro" id="IPR030659">
    <property type="entry name" value="SecY_CS"/>
</dbReference>
<dbReference type="HAMAP" id="MF_01465">
    <property type="entry name" value="SecY"/>
    <property type="match status" value="1"/>
</dbReference>
<evidence type="ECO:0000256" key="8">
    <source>
        <dbReference type="ARBA" id="ARBA00023010"/>
    </source>
</evidence>
<dbReference type="GeneID" id="8411378"/>
<feature type="transmembrane region" description="Helical" evidence="10">
    <location>
        <begin position="150"/>
        <end position="173"/>
    </location>
</feature>
<keyword evidence="4 10" id="KW-1003">Cell membrane</keyword>
<evidence type="ECO:0000313" key="15">
    <source>
        <dbReference type="EMBL" id="QCD66402.1"/>
    </source>
</evidence>
<feature type="transmembrane region" description="Helical" evidence="10">
    <location>
        <begin position="440"/>
        <end position="459"/>
    </location>
</feature>
<keyword evidence="6 10" id="KW-0653">Protein transport</keyword>
<evidence type="ECO:0000256" key="5">
    <source>
        <dbReference type="ARBA" id="ARBA00022692"/>
    </source>
</evidence>
<dbReference type="GO" id="GO:0012505">
    <property type="term" value="C:endomembrane system"/>
    <property type="evidence" value="ECO:0007669"/>
    <property type="project" value="UniProtKB-SubCell"/>
</dbReference>
<evidence type="ECO:0000256" key="10">
    <source>
        <dbReference type="HAMAP-Rule" id="MF_01465"/>
    </source>
</evidence>
<dbReference type="AlphaFoldDB" id="A0A4D6KGB1"/>
<feature type="domain" description="Translocon Sec61/SecY plug" evidence="14">
    <location>
        <begin position="38"/>
        <end position="72"/>
    </location>
</feature>
<evidence type="ECO:0000256" key="7">
    <source>
        <dbReference type="ARBA" id="ARBA00022989"/>
    </source>
</evidence>
<evidence type="ECO:0000256" key="4">
    <source>
        <dbReference type="ARBA" id="ARBA00022475"/>
    </source>
</evidence>
<evidence type="ECO:0000256" key="13">
    <source>
        <dbReference type="RuleBase" id="RU004349"/>
    </source>
</evidence>
<comment type="subunit">
    <text evidence="10">Component of the Sec protein translocase complex. Heterotrimer consisting of alpha (SecY), beta (SecG) and gamma (SecE) subunits. The heterotrimers can form oligomers, although 1 heterotrimer is thought to be able to translocate proteins. Interacts with the ribosome. May interact with SecDF, and other proteins may be involved.</text>
</comment>
<dbReference type="PROSITE" id="PS00755">
    <property type="entry name" value="SECY_1"/>
    <property type="match status" value="1"/>
</dbReference>
<reference evidence="15 16" key="2">
    <citation type="submission" date="2019-04" db="EMBL/GenBank/DDBJ databases">
        <authorList>
            <person name="Yang S."/>
            <person name="Wei W."/>
        </authorList>
    </citation>
    <scope>NUCLEOTIDE SEQUENCE [LARGE SCALE GENOMIC DNA]</scope>
    <source>
        <strain evidence="16">ZP60</strain>
    </source>
</reference>
<evidence type="ECO:0000256" key="6">
    <source>
        <dbReference type="ARBA" id="ARBA00022927"/>
    </source>
</evidence>
<dbReference type="Proteomes" id="UP000297053">
    <property type="component" value="Chromosome"/>
</dbReference>
<evidence type="ECO:0000256" key="12">
    <source>
        <dbReference type="RuleBase" id="RU003484"/>
    </source>
</evidence>